<proteinExistence type="predicted"/>
<name>A0A6N7QVS3_9BACI</name>
<dbReference type="AlphaFoldDB" id="A0A6N7QVS3"/>
<protein>
    <submittedName>
        <fullName evidence="3">Uncharacterized protein</fullName>
    </submittedName>
</protein>
<evidence type="ECO:0000313" key="3">
    <source>
        <dbReference type="EMBL" id="MRI65061.1"/>
    </source>
</evidence>
<dbReference type="RefSeq" id="WP_153833939.1">
    <property type="nucleotide sequence ID" value="NZ_JBHUMW010000072.1"/>
</dbReference>
<keyword evidence="1" id="KW-1133">Transmembrane helix</keyword>
<reference evidence="3 4" key="1">
    <citation type="submission" date="2019-10" db="EMBL/GenBank/DDBJ databases">
        <title>Gracilibacillus salitolerans sp. nov., a moderate halophile isolated from a saline soil in northwest China.</title>
        <authorList>
            <person name="Gan L."/>
        </authorList>
    </citation>
    <scope>NUCLEOTIDE SEQUENCE [LARGE SCALE GENOMIC DNA]</scope>
    <source>
        <strain evidence="3 4">TP2-8</strain>
    </source>
</reference>
<keyword evidence="2" id="KW-0732">Signal</keyword>
<keyword evidence="1" id="KW-0812">Transmembrane</keyword>
<feature type="chain" id="PRO_5026651710" evidence="2">
    <location>
        <begin position="21"/>
        <end position="148"/>
    </location>
</feature>
<keyword evidence="1" id="KW-0472">Membrane</keyword>
<evidence type="ECO:0000256" key="1">
    <source>
        <dbReference type="SAM" id="Phobius"/>
    </source>
</evidence>
<organism evidence="3 4">
    <name type="scientific">Gracilibacillus thailandensis</name>
    <dbReference type="NCBI Taxonomy" id="563735"/>
    <lineage>
        <taxon>Bacteria</taxon>
        <taxon>Bacillati</taxon>
        <taxon>Bacillota</taxon>
        <taxon>Bacilli</taxon>
        <taxon>Bacillales</taxon>
        <taxon>Bacillaceae</taxon>
        <taxon>Gracilibacillus</taxon>
    </lineage>
</organism>
<evidence type="ECO:0000256" key="2">
    <source>
        <dbReference type="SAM" id="SignalP"/>
    </source>
</evidence>
<dbReference type="Proteomes" id="UP000435187">
    <property type="component" value="Unassembled WGS sequence"/>
</dbReference>
<evidence type="ECO:0000313" key="4">
    <source>
        <dbReference type="Proteomes" id="UP000435187"/>
    </source>
</evidence>
<feature type="transmembrane region" description="Helical" evidence="1">
    <location>
        <begin position="115"/>
        <end position="134"/>
    </location>
</feature>
<comment type="caution">
    <text evidence="3">The sequence shown here is derived from an EMBL/GenBank/DDBJ whole genome shotgun (WGS) entry which is preliminary data.</text>
</comment>
<keyword evidence="4" id="KW-1185">Reference proteome</keyword>
<dbReference type="EMBL" id="WJEE01000002">
    <property type="protein sequence ID" value="MRI65061.1"/>
    <property type="molecule type" value="Genomic_DNA"/>
</dbReference>
<feature type="signal peptide" evidence="2">
    <location>
        <begin position="1"/>
        <end position="20"/>
    </location>
</feature>
<sequence length="148" mass="16976">MKKLSIGMLLLLLIPTTLHALEWAYPFVVLDGRVYEVTDEQVNQSLIGQSIGEVTTQADDRTGKYYGNGSNYYPVGTKYFKVEGVDISEAIAVEEQGTYMKAEFVQRVPLHWRNIVYYLTPLLFLTGLIITYRIREKVKKKYQNSLSI</sequence>
<gene>
    <name evidence="3" type="ORF">GH885_01705</name>
</gene>
<accession>A0A6N7QVS3</accession>